<reference evidence="3" key="1">
    <citation type="submission" date="2009-08" db="EMBL/GenBank/DDBJ databases">
        <title>The complete genome of Chitinophaga pinensis DSM 2588.</title>
        <authorList>
            <consortium name="US DOE Joint Genome Institute (JGI-PGF)"/>
            <person name="Lucas S."/>
            <person name="Copeland A."/>
            <person name="Lapidus A."/>
            <person name="Glavina del Rio T."/>
            <person name="Dalin E."/>
            <person name="Tice H."/>
            <person name="Bruce D."/>
            <person name="Goodwin L."/>
            <person name="Pitluck S."/>
            <person name="Kyrpides N."/>
            <person name="Mavromatis K."/>
            <person name="Ivanova N."/>
            <person name="Mikhailova N."/>
            <person name="Sims D."/>
            <person name="Meinche L."/>
            <person name="Brettin T."/>
            <person name="Detter J.C."/>
            <person name="Han C."/>
            <person name="Larimer F."/>
            <person name="Land M."/>
            <person name="Hauser L."/>
            <person name="Markowitz V."/>
            <person name="Cheng J.-F."/>
            <person name="Hugenholtz P."/>
            <person name="Woyke T."/>
            <person name="Wu D."/>
            <person name="Spring S."/>
            <person name="Klenk H.-P."/>
            <person name="Eisen J.A."/>
        </authorList>
    </citation>
    <scope>NUCLEOTIDE SEQUENCE [LARGE SCALE GENOMIC DNA]</scope>
    <source>
        <strain evidence="3">ATCC 43595 / DSM 2588 / LMG 13176 / NBRC 15968 / NCIMB 11800 / UQM 2034</strain>
    </source>
</reference>
<dbReference type="AlphaFoldDB" id="A0A979G6Q0"/>
<name>A0A979G6Q0_CHIPD</name>
<evidence type="ECO:0000313" key="2">
    <source>
        <dbReference type="EMBL" id="ACU61884.1"/>
    </source>
</evidence>
<evidence type="ECO:0000313" key="3">
    <source>
        <dbReference type="Proteomes" id="UP000002215"/>
    </source>
</evidence>
<accession>A0A979G6Q0</accession>
<feature type="compositionally biased region" description="Polar residues" evidence="1">
    <location>
        <begin position="15"/>
        <end position="27"/>
    </location>
</feature>
<organism evidence="2 3">
    <name type="scientific">Chitinophaga pinensis (strain ATCC 43595 / DSM 2588 / LMG 13176 / NBRC 15968 / NCIMB 11800 / UQM 2034)</name>
    <dbReference type="NCBI Taxonomy" id="485918"/>
    <lineage>
        <taxon>Bacteria</taxon>
        <taxon>Pseudomonadati</taxon>
        <taxon>Bacteroidota</taxon>
        <taxon>Chitinophagia</taxon>
        <taxon>Chitinophagales</taxon>
        <taxon>Chitinophagaceae</taxon>
        <taxon>Chitinophaga</taxon>
    </lineage>
</organism>
<dbReference type="EMBL" id="CP001699">
    <property type="protein sequence ID" value="ACU61884.1"/>
    <property type="molecule type" value="Genomic_DNA"/>
</dbReference>
<sequence>MQTDNNKPHAVPATGNASNPSPEQENTPGEGLIDSKGEKYLKEGANIEDMPDPQEDEEAIRELRKED</sequence>
<feature type="region of interest" description="Disordered" evidence="1">
    <location>
        <begin position="1"/>
        <end position="67"/>
    </location>
</feature>
<proteinExistence type="predicted"/>
<dbReference type="Proteomes" id="UP000002215">
    <property type="component" value="Chromosome"/>
</dbReference>
<dbReference type="OrthoDB" id="681030at2"/>
<evidence type="ECO:0000256" key="1">
    <source>
        <dbReference type="SAM" id="MobiDB-lite"/>
    </source>
</evidence>
<reference evidence="2 3" key="2">
    <citation type="journal article" date="2010" name="Stand. Genomic Sci.">
        <title>Complete genome sequence of Chitinophaga pinensis type strain (UQM 2034).</title>
        <authorList>
            <person name="Glavina Del Rio T."/>
            <person name="Abt B."/>
            <person name="Spring S."/>
            <person name="Lapidus A."/>
            <person name="Nolan M."/>
            <person name="Tice H."/>
            <person name="Copeland A."/>
            <person name="Cheng J.F."/>
            <person name="Chen F."/>
            <person name="Bruce D."/>
            <person name="Goodwin L."/>
            <person name="Pitluck S."/>
            <person name="Ivanova N."/>
            <person name="Mavromatis K."/>
            <person name="Mikhailova N."/>
            <person name="Pati A."/>
            <person name="Chen A."/>
            <person name="Palaniappan K."/>
            <person name="Land M."/>
            <person name="Hauser L."/>
            <person name="Chang Y.J."/>
            <person name="Jeffries C.D."/>
            <person name="Chain P."/>
            <person name="Saunders E."/>
            <person name="Detter J.C."/>
            <person name="Brettin T."/>
            <person name="Rohde M."/>
            <person name="Goker M."/>
            <person name="Bristow J."/>
            <person name="Eisen J.A."/>
            <person name="Markowitz V."/>
            <person name="Hugenholtz P."/>
            <person name="Kyrpides N.C."/>
            <person name="Klenk H.P."/>
            <person name="Lucas S."/>
        </authorList>
    </citation>
    <scope>NUCLEOTIDE SEQUENCE [LARGE SCALE GENOMIC DNA]</scope>
    <source>
        <strain evidence="3">ATCC 43595 / DSM 2588 / LMG 13176 / NBRC 15968 / NCIMB 11800 / UQM 2034</strain>
    </source>
</reference>
<feature type="compositionally biased region" description="Acidic residues" evidence="1">
    <location>
        <begin position="49"/>
        <end position="59"/>
    </location>
</feature>
<gene>
    <name evidence="2" type="ordered locus">Cpin_4440</name>
</gene>
<dbReference type="RefSeq" id="WP_012792052.1">
    <property type="nucleotide sequence ID" value="NC_013132.1"/>
</dbReference>
<dbReference type="KEGG" id="cpi:Cpin_4440"/>
<protein>
    <submittedName>
        <fullName evidence="2">Uncharacterized protein</fullName>
    </submittedName>
</protein>
<feature type="compositionally biased region" description="Basic and acidic residues" evidence="1">
    <location>
        <begin position="33"/>
        <end position="42"/>
    </location>
</feature>